<evidence type="ECO:0000259" key="11">
    <source>
        <dbReference type="SMART" id="SM00128"/>
    </source>
</evidence>
<proteinExistence type="inferred from homology"/>
<evidence type="ECO:0000256" key="3">
    <source>
        <dbReference type="ARBA" id="ARBA00022499"/>
    </source>
</evidence>
<dbReference type="InterPro" id="IPR000300">
    <property type="entry name" value="IPPc"/>
</dbReference>
<keyword evidence="9" id="KW-0853">WD repeat</keyword>
<keyword evidence="3" id="KW-1017">Isopeptide bond</keyword>
<accession>A0A8J5F3S5</accession>
<name>A0A8J5F3S5_ZINOF</name>
<dbReference type="Pfam" id="PF22669">
    <property type="entry name" value="Exo_endo_phos2"/>
    <property type="match status" value="1"/>
</dbReference>
<evidence type="ECO:0000256" key="1">
    <source>
        <dbReference type="ARBA" id="ARBA00001946"/>
    </source>
</evidence>
<evidence type="ECO:0000256" key="9">
    <source>
        <dbReference type="PROSITE-ProRule" id="PRU00221"/>
    </source>
</evidence>
<organism evidence="12 13">
    <name type="scientific">Zingiber officinale</name>
    <name type="common">Ginger</name>
    <name type="synonym">Amomum zingiber</name>
    <dbReference type="NCBI Taxonomy" id="94328"/>
    <lineage>
        <taxon>Eukaryota</taxon>
        <taxon>Viridiplantae</taxon>
        <taxon>Streptophyta</taxon>
        <taxon>Embryophyta</taxon>
        <taxon>Tracheophyta</taxon>
        <taxon>Spermatophyta</taxon>
        <taxon>Magnoliopsida</taxon>
        <taxon>Liliopsida</taxon>
        <taxon>Zingiberales</taxon>
        <taxon>Zingiberaceae</taxon>
        <taxon>Zingiber</taxon>
    </lineage>
</organism>
<dbReference type="GO" id="GO:0009846">
    <property type="term" value="P:pollen germination"/>
    <property type="evidence" value="ECO:0007669"/>
    <property type="project" value="UniProtKB-ARBA"/>
</dbReference>
<feature type="compositionally biased region" description="Polar residues" evidence="10">
    <location>
        <begin position="65"/>
        <end position="76"/>
    </location>
</feature>
<evidence type="ECO:0000256" key="10">
    <source>
        <dbReference type="SAM" id="MobiDB-lite"/>
    </source>
</evidence>
<dbReference type="InterPro" id="IPR056454">
    <property type="entry name" value="Beta-prop_IP5PC_F"/>
</dbReference>
<evidence type="ECO:0000256" key="2">
    <source>
        <dbReference type="ARBA" id="ARBA00010768"/>
    </source>
</evidence>
<evidence type="ECO:0000256" key="7">
    <source>
        <dbReference type="ARBA" id="ARBA00022842"/>
    </source>
</evidence>
<dbReference type="Pfam" id="PF23754">
    <property type="entry name" value="Beta-prop_IP5PC_F"/>
    <property type="match status" value="1"/>
</dbReference>
<keyword evidence="8" id="KW-0832">Ubl conjugation</keyword>
<dbReference type="Pfam" id="PF23755">
    <property type="entry name" value="Ig-like_IP5PC_F"/>
    <property type="match status" value="1"/>
</dbReference>
<dbReference type="PANTHER" id="PTHR11200:SF300">
    <property type="entry name" value="TYPE II INOSITOL 1,4,5-TRISPHOSPHATE 5-PHOSPHATASE"/>
    <property type="match status" value="1"/>
</dbReference>
<keyword evidence="13" id="KW-1185">Reference proteome</keyword>
<protein>
    <recommendedName>
        <fullName evidence="11">Inositol polyphosphate-related phosphatase domain-containing protein</fullName>
    </recommendedName>
</protein>
<dbReference type="FunFam" id="3.60.10.10:FF:000011">
    <property type="entry name" value="Type II inositol polyphosphate 5-phosphatase 15"/>
    <property type="match status" value="1"/>
</dbReference>
<dbReference type="SMART" id="SM00128">
    <property type="entry name" value="IPPc"/>
    <property type="match status" value="1"/>
</dbReference>
<evidence type="ECO:0000313" key="13">
    <source>
        <dbReference type="Proteomes" id="UP000734854"/>
    </source>
</evidence>
<reference evidence="12 13" key="1">
    <citation type="submission" date="2020-08" db="EMBL/GenBank/DDBJ databases">
        <title>Plant Genome Project.</title>
        <authorList>
            <person name="Zhang R.-G."/>
        </authorList>
    </citation>
    <scope>NUCLEOTIDE SEQUENCE [LARGE SCALE GENOMIC DNA]</scope>
    <source>
        <tissue evidence="12">Rhizome</tissue>
    </source>
</reference>
<feature type="compositionally biased region" description="Low complexity" evidence="10">
    <location>
        <begin position="91"/>
        <end position="107"/>
    </location>
</feature>
<dbReference type="InterPro" id="IPR001680">
    <property type="entry name" value="WD40_rpt"/>
</dbReference>
<comment type="cofactor">
    <cofactor evidence="1">
        <name>Mg(2+)</name>
        <dbReference type="ChEBI" id="CHEBI:18420"/>
    </cofactor>
</comment>
<dbReference type="PANTHER" id="PTHR11200">
    <property type="entry name" value="INOSITOL 5-PHOSPHATASE"/>
    <property type="match status" value="1"/>
</dbReference>
<evidence type="ECO:0000256" key="6">
    <source>
        <dbReference type="ARBA" id="ARBA00022801"/>
    </source>
</evidence>
<gene>
    <name evidence="12" type="ORF">ZIOFF_066702</name>
</gene>
<dbReference type="EMBL" id="JACMSC010000018">
    <property type="protein sequence ID" value="KAG6477447.1"/>
    <property type="molecule type" value="Genomic_DNA"/>
</dbReference>
<dbReference type="SMART" id="SM00320">
    <property type="entry name" value="WD40"/>
    <property type="match status" value="4"/>
</dbReference>
<feature type="domain" description="Inositol polyphosphate-related phosphatase" evidence="11">
    <location>
        <begin position="558"/>
        <end position="906"/>
    </location>
</feature>
<feature type="repeat" description="WD" evidence="9">
    <location>
        <begin position="203"/>
        <end position="234"/>
    </location>
</feature>
<dbReference type="AlphaFoldDB" id="A0A8J5F3S5"/>
<keyword evidence="5" id="KW-0677">Repeat</keyword>
<dbReference type="CDD" id="cd09074">
    <property type="entry name" value="INPP5c"/>
    <property type="match status" value="1"/>
</dbReference>
<evidence type="ECO:0000256" key="8">
    <source>
        <dbReference type="ARBA" id="ARBA00022843"/>
    </source>
</evidence>
<dbReference type="PROSITE" id="PS50082">
    <property type="entry name" value="WD_REPEATS_2"/>
    <property type="match status" value="1"/>
</dbReference>
<keyword evidence="4" id="KW-0479">Metal-binding</keyword>
<comment type="caution">
    <text evidence="12">The sequence shown here is derived from an EMBL/GenBank/DDBJ whole genome shotgun (WGS) entry which is preliminary data.</text>
</comment>
<dbReference type="InterPro" id="IPR046985">
    <property type="entry name" value="IP5"/>
</dbReference>
<evidence type="ECO:0000256" key="5">
    <source>
        <dbReference type="ARBA" id="ARBA00022737"/>
    </source>
</evidence>
<evidence type="ECO:0000313" key="12">
    <source>
        <dbReference type="EMBL" id="KAG6477447.1"/>
    </source>
</evidence>
<feature type="region of interest" description="Disordered" evidence="10">
    <location>
        <begin position="26"/>
        <end position="108"/>
    </location>
</feature>
<keyword evidence="6" id="KW-0378">Hydrolase</keyword>
<dbReference type="GO" id="GO:0046872">
    <property type="term" value="F:metal ion binding"/>
    <property type="evidence" value="ECO:0007669"/>
    <property type="project" value="UniProtKB-KW"/>
</dbReference>
<evidence type="ECO:0000256" key="4">
    <source>
        <dbReference type="ARBA" id="ARBA00022723"/>
    </source>
</evidence>
<sequence>MEQSLIEDDDDDWSFITDSFATAASAAAVRPAPQPLPSQGQPTLGLDFADDAPNPFGRLALGDPPSTSKPSYSNPCTDLPAPDAATSTSISDRGAARSSPSASSFSDRLSECTGMDVHWRKPPAIELRPHPLRETQVGCFIRTIAASGSQVWAGLENGVRVWNVSDAFEGFGRRGFGTWKPKRGDEESAPFEESCFTSPTICLVVDPSSGLVFSGHKDGRIRIWRMESEPEGRKLGMENGGDLAYSLSWQAHRSPVLSMTLTSHGELWSGSEGGVIIAWSWKIISKALSLSQEDKQRASALVERSFVDLRSLATVGGMCLLPTADIKCLLSDNFYSKVWSSSSLSFALWDANTKELLKVFNIDGQVETRFDTLQVQNSCEEVGDMRINLSSTSKKAINFFQRSRHVLLEAAGAVRKAAAKSAFGDDYRRTEALTITVNGMIWSGCANGLLIQWDRYGHRLQEVQHHSSYIQCLSTFGTRLWIGYMDGTIQVIDIEGKLLGGWIAHRNPIIGMAVVGSYLFTLANHGGIRGWHMSSPGPLDSVFQSELSRINSLYTRVENFGILVGSWNVGQERVNTDSLISWLGNATPQVGLVVVGLQEVEMGAGFLAMAAAKETVGLEGSANGQWWLEAIGKILDDGVPFELIGSRQLAGLLIAVWARKNLRSYIGDVDAAAVPCGFGRAIGNKGAVALRMRIYDQKICFINCHFAAHLEAVNRRNADFDHVFRTMTFSRISSGLNAATGGACSVDMQHGVNINYGRTPELSEANMVVFLGDFNYRLEGITYEEAVYLISQRRFDLLLGNDQLQVEMKAGRVFQGFQEGKIKFPPTYKFEKDQTELSGYDLSEKKRIPAWCDRILFRDSRNSETDCSLACPVVSSILMYDSCMDVKGSDHKPVKGIFTLSIAHVDEITRRQKFGEILVSSSLKEEFDNIPETSFSSNDITLQGYDITVLRVTNKCRRNIAIFQLSVQTQASLKESEQISGLYSRCSFGFPDWLEVNPKSGTIKPGQIVELSMHYKDTDIVSKLDERTHRMQQNWQDVDSMDKVATLRVDISSNYSTESQDYISETHIHIFST</sequence>
<dbReference type="GO" id="GO:0004439">
    <property type="term" value="F:phosphatidylinositol-4,5-bisphosphate 5-phosphatase activity"/>
    <property type="evidence" value="ECO:0007669"/>
    <property type="project" value="TreeGrafter"/>
</dbReference>
<dbReference type="InterPro" id="IPR056455">
    <property type="entry name" value="Ig-like_IP5PC_F"/>
</dbReference>
<dbReference type="GO" id="GO:0046856">
    <property type="term" value="P:phosphatidylinositol dephosphorylation"/>
    <property type="evidence" value="ECO:0007669"/>
    <property type="project" value="InterPro"/>
</dbReference>
<comment type="similarity">
    <text evidence="2">Belongs to the inositol polyphosphate 5-phosphatase family.</text>
</comment>
<dbReference type="Proteomes" id="UP000734854">
    <property type="component" value="Unassembled WGS sequence"/>
</dbReference>
<keyword evidence="7" id="KW-0460">Magnesium</keyword>